<proteinExistence type="predicted"/>
<organism evidence="1 2">
    <name type="scientific">Rhododendron griersonianum</name>
    <dbReference type="NCBI Taxonomy" id="479676"/>
    <lineage>
        <taxon>Eukaryota</taxon>
        <taxon>Viridiplantae</taxon>
        <taxon>Streptophyta</taxon>
        <taxon>Embryophyta</taxon>
        <taxon>Tracheophyta</taxon>
        <taxon>Spermatophyta</taxon>
        <taxon>Magnoliopsida</taxon>
        <taxon>eudicotyledons</taxon>
        <taxon>Gunneridae</taxon>
        <taxon>Pentapetalae</taxon>
        <taxon>asterids</taxon>
        <taxon>Ericales</taxon>
        <taxon>Ericaceae</taxon>
        <taxon>Ericoideae</taxon>
        <taxon>Rhodoreae</taxon>
        <taxon>Rhododendron</taxon>
    </lineage>
</organism>
<keyword evidence="2" id="KW-1185">Reference proteome</keyword>
<dbReference type="AlphaFoldDB" id="A0AAV6HP30"/>
<reference evidence="1 2" key="1">
    <citation type="submission" date="2020-08" db="EMBL/GenBank/DDBJ databases">
        <title>Plant Genome Project.</title>
        <authorList>
            <person name="Zhang R.-G."/>
        </authorList>
    </citation>
    <scope>NUCLEOTIDE SEQUENCE [LARGE SCALE GENOMIC DNA]</scope>
    <source>
        <strain evidence="1">WSP0</strain>
        <tissue evidence="1">Leaf</tissue>
    </source>
</reference>
<protein>
    <submittedName>
        <fullName evidence="1">Uncharacterized protein</fullName>
    </submittedName>
</protein>
<evidence type="ECO:0000313" key="2">
    <source>
        <dbReference type="Proteomes" id="UP000823749"/>
    </source>
</evidence>
<gene>
    <name evidence="1" type="ORF">RHGRI_036753</name>
</gene>
<name>A0AAV6HP30_9ERIC</name>
<accession>A0AAV6HP30</accession>
<comment type="caution">
    <text evidence="1">The sequence shown here is derived from an EMBL/GenBank/DDBJ whole genome shotgun (WGS) entry which is preliminary data.</text>
</comment>
<sequence length="67" mass="7670">MLHIPQMKENASWSRGSYAIQAISSYAMACFSLSQKFCNKLTQYVKRFWWSMSPEDAKSIGLVCTLV</sequence>
<evidence type="ECO:0000313" key="1">
    <source>
        <dbReference type="EMBL" id="KAG5515809.1"/>
    </source>
</evidence>
<dbReference type="Proteomes" id="UP000823749">
    <property type="component" value="Chromosome 13"/>
</dbReference>
<dbReference type="EMBL" id="JACTNZ010000013">
    <property type="protein sequence ID" value="KAG5515809.1"/>
    <property type="molecule type" value="Genomic_DNA"/>
</dbReference>